<keyword evidence="3" id="KW-1185">Reference proteome</keyword>
<proteinExistence type="predicted"/>
<dbReference type="OrthoDB" id="10548439at2759"/>
<evidence type="ECO:0000313" key="2">
    <source>
        <dbReference type="EMBL" id="KAG8466729.1"/>
    </source>
</evidence>
<comment type="caution">
    <text evidence="2">The sequence shown here is derived from an EMBL/GenBank/DDBJ whole genome shotgun (WGS) entry which is preliminary data.</text>
</comment>
<organism evidence="2 3">
    <name type="scientific">Diacronema lutheri</name>
    <name type="common">Unicellular marine alga</name>
    <name type="synonym">Monochrysis lutheri</name>
    <dbReference type="NCBI Taxonomy" id="2081491"/>
    <lineage>
        <taxon>Eukaryota</taxon>
        <taxon>Haptista</taxon>
        <taxon>Haptophyta</taxon>
        <taxon>Pavlovophyceae</taxon>
        <taxon>Pavlovales</taxon>
        <taxon>Pavlovaceae</taxon>
        <taxon>Diacronema</taxon>
    </lineage>
</organism>
<evidence type="ECO:0008006" key="4">
    <source>
        <dbReference type="Google" id="ProtNLM"/>
    </source>
</evidence>
<name>A0A8J5XUE1_DIALT</name>
<feature type="chain" id="PRO_5035262810" description="SRPBCC family protein" evidence="1">
    <location>
        <begin position="21"/>
        <end position="349"/>
    </location>
</feature>
<reference evidence="2" key="1">
    <citation type="submission" date="2021-05" db="EMBL/GenBank/DDBJ databases">
        <title>The genome of the haptophyte Pavlova lutheri (Diacronema luteri, Pavlovales) - a model for lipid biosynthesis in eukaryotic algae.</title>
        <authorList>
            <person name="Hulatt C.J."/>
            <person name="Posewitz M.C."/>
        </authorList>
    </citation>
    <scope>NUCLEOTIDE SEQUENCE</scope>
    <source>
        <strain evidence="2">NIVA-4/92</strain>
    </source>
</reference>
<accession>A0A8J5XUE1</accession>
<dbReference type="OMA" id="WREWARF"/>
<evidence type="ECO:0000313" key="3">
    <source>
        <dbReference type="Proteomes" id="UP000751190"/>
    </source>
</evidence>
<evidence type="ECO:0000256" key="1">
    <source>
        <dbReference type="SAM" id="SignalP"/>
    </source>
</evidence>
<gene>
    <name evidence="2" type="ORF">KFE25_008108</name>
</gene>
<protein>
    <recommendedName>
        <fullName evidence="4">SRPBCC family protein</fullName>
    </recommendedName>
</protein>
<sequence length="349" mass="38015">MGVLLVLCVALDARPRFARSAAPAAVRVIVRRTIEATPRDALDAFWQRTWLRGGGAPLPSVRLDVYGNRATRVGSVRTLWPLGMVERVDHAAAQARGARVRYSLVQSGALFAGADIRHTGELRFSMRSPGGTAPSRCELAWSVSFTPPRGSSVAFWQRVTALAIGGAADDLVAHVRTRRPQRTLVVRAPLRAPARRAWREWARFVWSNGGGLRVGPVPAPPPIRFGARGERLILPPGLVEQLLLQDEAALEHTYAVLNPGLLVLYPCSEHAGVVRFRARGRGACLMEWVVRLRPRSLGVPLATSVTETVVLALARNFARELKPEQAWAQSVFGTDSDGATLAWAWSGEA</sequence>
<dbReference type="AlphaFoldDB" id="A0A8J5XUE1"/>
<dbReference type="Proteomes" id="UP000751190">
    <property type="component" value="Unassembled WGS sequence"/>
</dbReference>
<feature type="signal peptide" evidence="1">
    <location>
        <begin position="1"/>
        <end position="20"/>
    </location>
</feature>
<dbReference type="EMBL" id="JAGTXO010000007">
    <property type="protein sequence ID" value="KAG8466729.1"/>
    <property type="molecule type" value="Genomic_DNA"/>
</dbReference>
<keyword evidence="1" id="KW-0732">Signal</keyword>